<dbReference type="Pfam" id="PF12463">
    <property type="entry name" value="DUF3689"/>
    <property type="match status" value="1"/>
</dbReference>
<protein>
    <submittedName>
        <fullName evidence="1">Trpc4apa protein</fullName>
    </submittedName>
</protein>
<dbReference type="GO" id="GO:0031464">
    <property type="term" value="C:Cul4A-RING E3 ubiquitin ligase complex"/>
    <property type="evidence" value="ECO:0007669"/>
    <property type="project" value="InterPro"/>
</dbReference>
<accession>L7WF84</accession>
<dbReference type="InterPro" id="IPR022162">
    <property type="entry name" value="TRPC4AP"/>
</dbReference>
<dbReference type="AlphaFoldDB" id="L7WF84"/>
<evidence type="ECO:0000313" key="1">
    <source>
        <dbReference type="EMBL" id="AGC78792.1"/>
    </source>
</evidence>
<dbReference type="PANTHER" id="PTHR31743:SF1">
    <property type="entry name" value="SHORT TRANSIENT RECEPTOR POTENTIAL CHANNEL 4-ASSOCIATED PROTEIN"/>
    <property type="match status" value="1"/>
</dbReference>
<proteinExistence type="evidence at transcript level"/>
<dbReference type="GO" id="GO:0019902">
    <property type="term" value="F:phosphatase binding"/>
    <property type="evidence" value="ECO:0007669"/>
    <property type="project" value="TreeGrafter"/>
</dbReference>
<organism evidence="1">
    <name type="scientific">Artemia sinica</name>
    <dbReference type="NCBI Taxonomy" id="112780"/>
    <lineage>
        <taxon>Eukaryota</taxon>
        <taxon>Metazoa</taxon>
        <taxon>Ecdysozoa</taxon>
        <taxon>Arthropoda</taxon>
        <taxon>Crustacea</taxon>
        <taxon>Branchiopoda</taxon>
        <taxon>Anostraca</taxon>
        <taxon>Artemiidae</taxon>
        <taxon>Artemia</taxon>
    </lineage>
</organism>
<dbReference type="GO" id="GO:0006511">
    <property type="term" value="P:ubiquitin-dependent protein catabolic process"/>
    <property type="evidence" value="ECO:0007669"/>
    <property type="project" value="InterPro"/>
</dbReference>
<name>L7WF84_9CRUS</name>
<sequence>MPHLSALNLEAAEPMDVDSPVSADSVSNPLTKRVDSIYMLSLLIAGSHRMAAQEKLSGLKLAPKLNDLFDELVWRKQDHGHAAGHISRCNCSPEVILKIQFLRLVHNYCYHSSHKLTLLSNPEWQEICMLSEQFDPEEFGEGVTKPDYSSLEQSSLCGEGHGLLSKIIGVLRDEPVESVFRFWLCRAIESWLRGSCTPADQLFVIRRGLLQHITKVIVEGENSSENNRGCEDTSDSNGLPREVAQSSFDLLGEIIRFSQAGCIELDSRLDANFKVRCFFSVINSNLVDSNMFLRSVFLSLDHFMASPKTNEFQRATFRSSKFFGPLLDIRRRVAYLASLISTVSVDTLTQENISCLNTVIILLMLAQRRDELPECLEALSDPTYPTFRRSTRDSCSEPDPALVPHSLSATSSFGTQLSITITQVLEGSLQTW</sequence>
<dbReference type="PANTHER" id="PTHR31743">
    <property type="entry name" value="TRANSIENT RECEPTOR POTENTIAL CHANNEL 4-ASSOCIATED PROTEIN TCPC4AP"/>
    <property type="match status" value="1"/>
</dbReference>
<dbReference type="EMBL" id="KC215455">
    <property type="protein sequence ID" value="AGC78792.1"/>
    <property type="molecule type" value="mRNA"/>
</dbReference>
<reference evidence="1" key="1">
    <citation type="submission" date="2012-11" db="EMBL/GenBank/DDBJ databases">
        <title>Transient receptor potential cation channel sufamily C member 4 associated protein a.</title>
        <authorList>
            <person name="Liu Y."/>
            <person name="Hou L."/>
            <person name="Chu B."/>
            <person name="Mei Y."/>
            <person name="Wu Y."/>
            <person name="Li X."/>
            <person name="Cheng C."/>
        </authorList>
    </citation>
    <scope>NUCLEOTIDE SEQUENCE</scope>
</reference>